<accession>A0A8H7ZST1</accession>
<dbReference type="OrthoDB" id="2415987at2759"/>
<keyword evidence="4" id="KW-1185">Reference proteome</keyword>
<dbReference type="Gene3D" id="3.10.580.10">
    <property type="entry name" value="CBS-domain"/>
    <property type="match status" value="1"/>
</dbReference>
<dbReference type="AlphaFoldDB" id="A0A8H7ZST1"/>
<dbReference type="SUPFAM" id="SSF54631">
    <property type="entry name" value="CBS-domain pair"/>
    <property type="match status" value="1"/>
</dbReference>
<name>A0A8H7ZST1_9FUNG</name>
<dbReference type="InterPro" id="IPR046342">
    <property type="entry name" value="CBS_dom_sf"/>
</dbReference>
<organism evidence="3 4">
    <name type="scientific">Olpidium bornovanus</name>
    <dbReference type="NCBI Taxonomy" id="278681"/>
    <lineage>
        <taxon>Eukaryota</taxon>
        <taxon>Fungi</taxon>
        <taxon>Fungi incertae sedis</taxon>
        <taxon>Olpidiomycota</taxon>
        <taxon>Olpidiomycotina</taxon>
        <taxon>Olpidiomycetes</taxon>
        <taxon>Olpidiales</taxon>
        <taxon>Olpidiaceae</taxon>
        <taxon>Olpidium</taxon>
    </lineage>
</organism>
<keyword evidence="1" id="KW-0129">CBS domain</keyword>
<dbReference type="Pfam" id="PF00571">
    <property type="entry name" value="CBS"/>
    <property type="match status" value="1"/>
</dbReference>
<feature type="non-terminal residue" evidence="3">
    <location>
        <position position="1"/>
    </location>
</feature>
<evidence type="ECO:0000256" key="1">
    <source>
        <dbReference type="PROSITE-ProRule" id="PRU00703"/>
    </source>
</evidence>
<feature type="domain" description="CBS" evidence="2">
    <location>
        <begin position="111"/>
        <end position="168"/>
    </location>
</feature>
<evidence type="ECO:0000313" key="4">
    <source>
        <dbReference type="Proteomes" id="UP000673691"/>
    </source>
</evidence>
<dbReference type="PROSITE" id="PS51371">
    <property type="entry name" value="CBS"/>
    <property type="match status" value="1"/>
</dbReference>
<evidence type="ECO:0000259" key="2">
    <source>
        <dbReference type="PROSITE" id="PS51371"/>
    </source>
</evidence>
<dbReference type="InterPro" id="IPR000644">
    <property type="entry name" value="CBS_dom"/>
</dbReference>
<evidence type="ECO:0000313" key="3">
    <source>
        <dbReference type="EMBL" id="KAG5458584.1"/>
    </source>
</evidence>
<dbReference type="EMBL" id="JAEFCI010008254">
    <property type="protein sequence ID" value="KAG5458584.1"/>
    <property type="molecule type" value="Genomic_DNA"/>
</dbReference>
<proteinExistence type="predicted"/>
<dbReference type="Proteomes" id="UP000673691">
    <property type="component" value="Unassembled WGS sequence"/>
</dbReference>
<gene>
    <name evidence="3" type="ORF">BJ554DRAFT_1165</name>
</gene>
<protein>
    <recommendedName>
        <fullName evidence="2">CBS domain-containing protein</fullName>
    </recommendedName>
</protein>
<sequence>REECILARGSERERLLGGQHKPRRCEGSLTVCYVMKSDQHSMLWNTCFQFIQNVRFKEGIDDGRVKFFYSDKVWERTRFRKLRSGRFRRRPLLVTDGLRRDSLRVLPRACVTHQVPVFDVRRDSTVGFGIAKLIAVHAHRVWVIDENNKPCGLVSLTDVLRMFATHGV</sequence>
<comment type="caution">
    <text evidence="3">The sequence shown here is derived from an EMBL/GenBank/DDBJ whole genome shotgun (WGS) entry which is preliminary data.</text>
</comment>
<reference evidence="3 4" key="1">
    <citation type="journal article" name="Sci. Rep.">
        <title>Genome-scale phylogenetic analyses confirm Olpidium as the closest living zoosporic fungus to the non-flagellated, terrestrial fungi.</title>
        <authorList>
            <person name="Chang Y."/>
            <person name="Rochon D."/>
            <person name="Sekimoto S."/>
            <person name="Wang Y."/>
            <person name="Chovatia M."/>
            <person name="Sandor L."/>
            <person name="Salamov A."/>
            <person name="Grigoriev I.V."/>
            <person name="Stajich J.E."/>
            <person name="Spatafora J.W."/>
        </authorList>
    </citation>
    <scope>NUCLEOTIDE SEQUENCE [LARGE SCALE GENOMIC DNA]</scope>
    <source>
        <strain evidence="3">S191</strain>
    </source>
</reference>